<dbReference type="EMBL" id="QGDV01000005">
    <property type="protein sequence ID" value="PWJ64235.1"/>
    <property type="molecule type" value="Genomic_DNA"/>
</dbReference>
<proteinExistence type="predicted"/>
<dbReference type="Proteomes" id="UP000245674">
    <property type="component" value="Unassembled WGS sequence"/>
</dbReference>
<name>A0ABX5LGP9_9MICO</name>
<protein>
    <recommendedName>
        <fullName evidence="3">DDE family transposase</fullName>
    </recommendedName>
</protein>
<evidence type="ECO:0008006" key="3">
    <source>
        <dbReference type="Google" id="ProtNLM"/>
    </source>
</evidence>
<evidence type="ECO:0000313" key="1">
    <source>
        <dbReference type="EMBL" id="PWJ64235.1"/>
    </source>
</evidence>
<organism evidence="1 2">
    <name type="scientific">Rathayibacter iranicus NCPPB 2253 = VKM Ac-1602</name>
    <dbReference type="NCBI Taxonomy" id="1328868"/>
    <lineage>
        <taxon>Bacteria</taxon>
        <taxon>Bacillati</taxon>
        <taxon>Actinomycetota</taxon>
        <taxon>Actinomycetes</taxon>
        <taxon>Micrococcales</taxon>
        <taxon>Microbacteriaceae</taxon>
        <taxon>Rathayibacter</taxon>
    </lineage>
</organism>
<sequence length="65" mass="7287">MHWVRDVTFDEDRSRARVGKGPRVMATLHSTAISLLRPTGHNNIAAALRHHARGHTRPVKLLLTS</sequence>
<evidence type="ECO:0000313" key="2">
    <source>
        <dbReference type="Proteomes" id="UP000245674"/>
    </source>
</evidence>
<accession>A0ABX5LGP9</accession>
<reference evidence="1 2" key="1">
    <citation type="submission" date="2018-03" db="EMBL/GenBank/DDBJ databases">
        <title>Genomic Encyclopedia of Type Strains, Phase III (KMG-III): the genomes of soil and plant-associated and newly described type strains.</title>
        <authorList>
            <person name="Whitman W."/>
        </authorList>
    </citation>
    <scope>NUCLEOTIDE SEQUENCE [LARGE SCALE GENOMIC DNA]</scope>
    <source>
        <strain evidence="1 2">VKM Ac-1602</strain>
    </source>
</reference>
<comment type="caution">
    <text evidence="1">The sequence shown here is derived from an EMBL/GenBank/DDBJ whole genome shotgun (WGS) entry which is preliminary data.</text>
</comment>
<gene>
    <name evidence="1" type="ORF">B0H03_10510</name>
</gene>
<keyword evidence="2" id="KW-1185">Reference proteome</keyword>